<evidence type="ECO:0000256" key="1">
    <source>
        <dbReference type="ARBA" id="ARBA00022729"/>
    </source>
</evidence>
<dbReference type="RefSeq" id="WP_068591035.1">
    <property type="nucleotide sequence ID" value="NZ_LRXL01000026.1"/>
</dbReference>
<keyword evidence="4" id="KW-1185">Reference proteome</keyword>
<evidence type="ECO:0000313" key="3">
    <source>
        <dbReference type="EMBL" id="OAB80450.1"/>
    </source>
</evidence>
<dbReference type="EMBL" id="LRXL01000026">
    <property type="protein sequence ID" value="OAB80450.1"/>
    <property type="molecule type" value="Genomic_DNA"/>
</dbReference>
<evidence type="ECO:0000313" key="4">
    <source>
        <dbReference type="Proteomes" id="UP000077013"/>
    </source>
</evidence>
<protein>
    <recommendedName>
        <fullName evidence="2">Secretion system C-terminal sorting domain-containing protein</fullName>
    </recommendedName>
</protein>
<evidence type="ECO:0000259" key="2">
    <source>
        <dbReference type="Pfam" id="PF18962"/>
    </source>
</evidence>
<dbReference type="Proteomes" id="UP000077013">
    <property type="component" value="Unassembled WGS sequence"/>
</dbReference>
<accession>A0A167J989</accession>
<dbReference type="NCBIfam" id="TIGR04183">
    <property type="entry name" value="Por_Secre_tail"/>
    <property type="match status" value="1"/>
</dbReference>
<proteinExistence type="predicted"/>
<gene>
    <name evidence="3" type="ORF">ULVI_06870</name>
</gene>
<dbReference type="Pfam" id="PF18962">
    <property type="entry name" value="Por_Secre_tail"/>
    <property type="match status" value="1"/>
</dbReference>
<organism evidence="3 4">
    <name type="scientific">Cochleicola gelatinilyticus</name>
    <dbReference type="NCBI Taxonomy" id="1763537"/>
    <lineage>
        <taxon>Bacteria</taxon>
        <taxon>Pseudomonadati</taxon>
        <taxon>Bacteroidota</taxon>
        <taxon>Flavobacteriia</taxon>
        <taxon>Flavobacteriales</taxon>
        <taxon>Flavobacteriaceae</taxon>
        <taxon>Cochleicola</taxon>
    </lineage>
</organism>
<reference evidence="3 4" key="1">
    <citation type="submission" date="2016-02" db="EMBL/GenBank/DDBJ databases">
        <title>Ulvibacter sp. LPB0005, isolated from Thais luteostoma.</title>
        <authorList>
            <person name="Shin S.-K."/>
            <person name="Yi H."/>
        </authorList>
    </citation>
    <scope>NUCLEOTIDE SEQUENCE [LARGE SCALE GENOMIC DNA]</scope>
    <source>
        <strain evidence="3 4">LPB0005</strain>
    </source>
</reference>
<feature type="domain" description="Secretion system C-terminal sorting" evidence="2">
    <location>
        <begin position="31"/>
        <end position="99"/>
    </location>
</feature>
<dbReference type="STRING" id="1763537.ULVI_06870"/>
<dbReference type="InterPro" id="IPR026444">
    <property type="entry name" value="Secre_tail"/>
</dbReference>
<dbReference type="AlphaFoldDB" id="A0A167J989"/>
<sequence length="101" mass="11137">MVFTNAAGDQAIYGGERILSVHKFESFSVQVYPNPASEMLFITSEGTQITTLAIYTINGRQVASEENPSHLLDVSTLSEGLYFLELTSETGNKTVQKFIKN</sequence>
<name>A0A167J989_9FLAO</name>
<dbReference type="OrthoDB" id="9816120at2"/>
<keyword evidence="1" id="KW-0732">Signal</keyword>
<comment type="caution">
    <text evidence="3">The sequence shown here is derived from an EMBL/GenBank/DDBJ whole genome shotgun (WGS) entry which is preliminary data.</text>
</comment>